<reference evidence="7" key="1">
    <citation type="submission" date="2012-12" db="EMBL/GenBank/DDBJ databases">
        <authorList>
            <person name="Hellsten U."/>
            <person name="Grimwood J."/>
            <person name="Chapman J.A."/>
            <person name="Shapiro H."/>
            <person name="Aerts A."/>
            <person name="Otillar R.P."/>
            <person name="Terry A.Y."/>
            <person name="Boore J.L."/>
            <person name="Simakov O."/>
            <person name="Marletaz F."/>
            <person name="Cho S.-J."/>
            <person name="Edsinger-Gonzales E."/>
            <person name="Havlak P."/>
            <person name="Kuo D.-H."/>
            <person name="Larsson T."/>
            <person name="Lv J."/>
            <person name="Arendt D."/>
            <person name="Savage R."/>
            <person name="Osoegawa K."/>
            <person name="de Jong P."/>
            <person name="Lindberg D.R."/>
            <person name="Seaver E.C."/>
            <person name="Weisblat D.A."/>
            <person name="Putnam N.H."/>
            <person name="Grigoriev I.V."/>
            <person name="Rokhsar D.S."/>
        </authorList>
    </citation>
    <scope>NUCLEOTIDE SEQUENCE</scope>
</reference>
<dbReference type="PANTHER" id="PTHR47633">
    <property type="entry name" value="IMMUNOGLOBULIN"/>
    <property type="match status" value="1"/>
</dbReference>
<dbReference type="InterPro" id="IPR013783">
    <property type="entry name" value="Ig-like_fold"/>
</dbReference>
<feature type="domain" description="Ig-like" evidence="4">
    <location>
        <begin position="209"/>
        <end position="300"/>
    </location>
</feature>
<sequence>MQTSSQQLDQQIDHHCHIIDGHRAVEQVHQDDLQLAQEHSVVVQQHDGPIIVVSQAVQQQMLQQQLQQQQQQTVEEQFSKLVQSTNTAITTTEQKQETFTQQNLSFEQLDSGLKQTSIIHGDEMSRHIALDDYQFSASSSSAISTTSSSSSTIGDGDEDRECAQALELIHSDDLELLEVVKTHATRYQDEDFQVAVGTSFTSATALMAPIFELPLVDRTVKVGDDVTFVCRVVGTPRPKITWLVDGVEIELSRRRESYEITYEENRCTLVLTKVESRDEGEYAVKAVNEAGSCLTTACLTVISHISTTTATSQGDLVTVETTTTGRKETVSEGRLQEWISSEEGGEVKEHFTAFEVIEEPKKECLAPFFVNKLQANEVLVGSKVLLECEVFGLPVPEITWYKNGVPLTSTEHVTQSKCGDNKCLLTFDCVTPDDQGEYMCKAHNQHGLATTWAELIVESKMSDLLLSSSSSSSSVLSSSSTTKMIKPSQDVVASTRSSLLLKTSPASKLVFVPSSPPSSSASSSNVMANESAATISFLKGLAPSISIGKK</sequence>
<dbReference type="AlphaFoldDB" id="T1EFA3"/>
<keyword evidence="3" id="KW-0393">Immunoglobulin domain</keyword>
<organism evidence="6 7">
    <name type="scientific">Helobdella robusta</name>
    <name type="common">Californian leech</name>
    <dbReference type="NCBI Taxonomy" id="6412"/>
    <lineage>
        <taxon>Eukaryota</taxon>
        <taxon>Metazoa</taxon>
        <taxon>Spiralia</taxon>
        <taxon>Lophotrochozoa</taxon>
        <taxon>Annelida</taxon>
        <taxon>Clitellata</taxon>
        <taxon>Hirudinea</taxon>
        <taxon>Rhynchobdellida</taxon>
        <taxon>Glossiphoniidae</taxon>
        <taxon>Helobdella</taxon>
    </lineage>
</organism>
<dbReference type="SMART" id="SM00408">
    <property type="entry name" value="IGc2"/>
    <property type="match status" value="2"/>
</dbReference>
<gene>
    <name evidence="6" type="primary">20195255</name>
    <name evidence="5" type="ORF">HELRODRAFT_111318</name>
</gene>
<reference evidence="6" key="3">
    <citation type="submission" date="2015-06" db="UniProtKB">
        <authorList>
            <consortium name="EnsemblMetazoa"/>
        </authorList>
    </citation>
    <scope>IDENTIFICATION</scope>
</reference>
<proteinExistence type="predicted"/>
<dbReference type="EnsemblMetazoa" id="HelroT111318">
    <property type="protein sequence ID" value="HelroP111318"/>
    <property type="gene ID" value="HelroG111318"/>
</dbReference>
<evidence type="ECO:0000256" key="3">
    <source>
        <dbReference type="ARBA" id="ARBA00023319"/>
    </source>
</evidence>
<name>T1EFA3_HELRO</name>
<evidence type="ECO:0000259" key="4">
    <source>
        <dbReference type="PROSITE" id="PS50835"/>
    </source>
</evidence>
<reference evidence="5 7" key="2">
    <citation type="journal article" date="2013" name="Nature">
        <title>Insights into bilaterian evolution from three spiralian genomes.</title>
        <authorList>
            <person name="Simakov O."/>
            <person name="Marletaz F."/>
            <person name="Cho S.J."/>
            <person name="Edsinger-Gonzales E."/>
            <person name="Havlak P."/>
            <person name="Hellsten U."/>
            <person name="Kuo D.H."/>
            <person name="Larsson T."/>
            <person name="Lv J."/>
            <person name="Arendt D."/>
            <person name="Savage R."/>
            <person name="Osoegawa K."/>
            <person name="de Jong P."/>
            <person name="Grimwood J."/>
            <person name="Chapman J.A."/>
            <person name="Shapiro H."/>
            <person name="Aerts A."/>
            <person name="Otillar R.P."/>
            <person name="Terry A.Y."/>
            <person name="Boore J.L."/>
            <person name="Grigoriev I.V."/>
            <person name="Lindberg D.R."/>
            <person name="Seaver E.C."/>
            <person name="Weisblat D.A."/>
            <person name="Putnam N.H."/>
            <person name="Rokhsar D.S."/>
        </authorList>
    </citation>
    <scope>NUCLEOTIDE SEQUENCE</scope>
</reference>
<dbReference type="InterPro" id="IPR007110">
    <property type="entry name" value="Ig-like_dom"/>
</dbReference>
<dbReference type="SMART" id="SM00409">
    <property type="entry name" value="IG"/>
    <property type="match status" value="2"/>
</dbReference>
<dbReference type="HOGENOM" id="CLU_495477_0_0_1"/>
<dbReference type="Pfam" id="PF07679">
    <property type="entry name" value="I-set"/>
    <property type="match status" value="2"/>
</dbReference>
<dbReference type="EMBL" id="AMQM01003944">
    <property type="status" value="NOT_ANNOTATED_CDS"/>
    <property type="molecule type" value="Genomic_DNA"/>
</dbReference>
<evidence type="ECO:0000313" key="6">
    <source>
        <dbReference type="EnsemblMetazoa" id="HelroP111318"/>
    </source>
</evidence>
<dbReference type="InterPro" id="IPR003598">
    <property type="entry name" value="Ig_sub2"/>
</dbReference>
<dbReference type="STRING" id="6412.T1EFA3"/>
<dbReference type="PANTHER" id="PTHR47633:SF4">
    <property type="entry name" value="MYOPALLADIN ISOFORM X1"/>
    <property type="match status" value="1"/>
</dbReference>
<dbReference type="GeneID" id="20195255"/>
<dbReference type="eggNOG" id="KOG0613">
    <property type="taxonomic scope" value="Eukaryota"/>
</dbReference>
<dbReference type="Proteomes" id="UP000015101">
    <property type="component" value="Unassembled WGS sequence"/>
</dbReference>
<evidence type="ECO:0000256" key="2">
    <source>
        <dbReference type="ARBA" id="ARBA00022490"/>
    </source>
</evidence>
<dbReference type="FunFam" id="2.60.40.10:FF:000425">
    <property type="entry name" value="Myosin light chain kinase"/>
    <property type="match status" value="1"/>
</dbReference>
<dbReference type="EMBL" id="KB096411">
    <property type="protein sequence ID" value="ESO04845.1"/>
    <property type="molecule type" value="Genomic_DNA"/>
</dbReference>
<comment type="subcellular location">
    <subcellularLocation>
        <location evidence="1">Cytoplasm</location>
    </subcellularLocation>
</comment>
<accession>T1EFA3</accession>
<keyword evidence="2" id="KW-0963">Cytoplasm</keyword>
<evidence type="ECO:0000313" key="7">
    <source>
        <dbReference type="Proteomes" id="UP000015101"/>
    </source>
</evidence>
<dbReference type="Gene3D" id="2.60.40.10">
    <property type="entry name" value="Immunoglobulins"/>
    <property type="match status" value="2"/>
</dbReference>
<evidence type="ECO:0000313" key="5">
    <source>
        <dbReference type="EMBL" id="ESO04845.1"/>
    </source>
</evidence>
<dbReference type="InterPro" id="IPR013098">
    <property type="entry name" value="Ig_I-set"/>
</dbReference>
<protein>
    <recommendedName>
        <fullName evidence="4">Ig-like domain-containing protein</fullName>
    </recommendedName>
</protein>
<dbReference type="InterPro" id="IPR003599">
    <property type="entry name" value="Ig_sub"/>
</dbReference>
<dbReference type="KEGG" id="hro:HELRODRAFT_111318"/>
<dbReference type="CTD" id="20195255"/>
<dbReference type="RefSeq" id="XP_009016778.1">
    <property type="nucleotide sequence ID" value="XM_009018530.1"/>
</dbReference>
<dbReference type="PROSITE" id="PS50835">
    <property type="entry name" value="IG_LIKE"/>
    <property type="match status" value="2"/>
</dbReference>
<dbReference type="InParanoid" id="T1EFA3"/>
<feature type="domain" description="Ig-like" evidence="4">
    <location>
        <begin position="367"/>
        <end position="456"/>
    </location>
</feature>
<dbReference type="OrthoDB" id="5985519at2759"/>
<keyword evidence="7" id="KW-1185">Reference proteome</keyword>
<dbReference type="FunFam" id="2.60.40.10:FF:002203">
    <property type="entry name" value="Titin, tandem duplicate 1"/>
    <property type="match status" value="1"/>
</dbReference>
<dbReference type="GO" id="GO:0005737">
    <property type="term" value="C:cytoplasm"/>
    <property type="evidence" value="ECO:0007669"/>
    <property type="project" value="UniProtKB-SubCell"/>
</dbReference>
<evidence type="ECO:0000256" key="1">
    <source>
        <dbReference type="ARBA" id="ARBA00004496"/>
    </source>
</evidence>
<dbReference type="InterPro" id="IPR036179">
    <property type="entry name" value="Ig-like_dom_sf"/>
</dbReference>
<dbReference type="SUPFAM" id="SSF48726">
    <property type="entry name" value="Immunoglobulin"/>
    <property type="match status" value="2"/>
</dbReference>